<evidence type="ECO:0000256" key="2">
    <source>
        <dbReference type="ARBA" id="ARBA00022525"/>
    </source>
</evidence>
<evidence type="ECO:0000256" key="1">
    <source>
        <dbReference type="ARBA" id="ARBA00004613"/>
    </source>
</evidence>
<feature type="domain" description="BPTI/Kunitz inhibitor" evidence="10">
    <location>
        <begin position="110"/>
        <end position="160"/>
    </location>
</feature>
<dbReference type="Gene3D" id="4.10.410.10">
    <property type="entry name" value="Pancreatic trypsin inhibitor Kunitz domain"/>
    <property type="match status" value="2"/>
</dbReference>
<feature type="non-terminal residue" evidence="11">
    <location>
        <position position="1"/>
    </location>
</feature>
<evidence type="ECO:0000256" key="9">
    <source>
        <dbReference type="SAM" id="Phobius"/>
    </source>
</evidence>
<keyword evidence="7" id="KW-1203">Blood coagulation cascade inhibiting toxin</keyword>
<feature type="domain" description="BPTI/Kunitz inhibitor" evidence="10">
    <location>
        <begin position="49"/>
        <end position="99"/>
    </location>
</feature>
<dbReference type="InterPro" id="IPR050098">
    <property type="entry name" value="TFPI/VKTCI-like"/>
</dbReference>
<proteinExistence type="evidence at transcript level"/>
<feature type="non-terminal residue" evidence="11">
    <location>
        <position position="191"/>
    </location>
</feature>
<dbReference type="InterPro" id="IPR020901">
    <property type="entry name" value="Prtase_inh_Kunz-CS"/>
</dbReference>
<dbReference type="GO" id="GO:0004867">
    <property type="term" value="F:serine-type endopeptidase inhibitor activity"/>
    <property type="evidence" value="ECO:0007669"/>
    <property type="project" value="UniProtKB-KW"/>
</dbReference>
<evidence type="ECO:0000256" key="6">
    <source>
        <dbReference type="ARBA" id="ARBA00023240"/>
    </source>
</evidence>
<evidence type="ECO:0000256" key="5">
    <source>
        <dbReference type="ARBA" id="ARBA00023157"/>
    </source>
</evidence>
<keyword evidence="4" id="KW-0722">Serine protease inhibitor</keyword>
<keyword evidence="3" id="KW-0646">Protease inhibitor</keyword>
<accession>L7MBH7</accession>
<dbReference type="CDD" id="cd00109">
    <property type="entry name" value="Kunitz-type"/>
    <property type="match status" value="1"/>
</dbReference>
<organism evidence="11">
    <name type="scientific">Rhipicephalus pulchellus</name>
    <name type="common">Yellow backed tick</name>
    <name type="synonym">Dermacentor pulchellus</name>
    <dbReference type="NCBI Taxonomy" id="72859"/>
    <lineage>
        <taxon>Eukaryota</taxon>
        <taxon>Metazoa</taxon>
        <taxon>Ecdysozoa</taxon>
        <taxon>Arthropoda</taxon>
        <taxon>Chelicerata</taxon>
        <taxon>Arachnida</taxon>
        <taxon>Acari</taxon>
        <taxon>Parasitiformes</taxon>
        <taxon>Ixodida</taxon>
        <taxon>Ixodoidea</taxon>
        <taxon>Ixodidae</taxon>
        <taxon>Rhipicephalinae</taxon>
        <taxon>Rhipicephalus</taxon>
        <taxon>Rhipicephalus</taxon>
    </lineage>
</organism>
<dbReference type="CDD" id="cd22638">
    <property type="entry name" value="Kunitz_amblin-like"/>
    <property type="match status" value="1"/>
</dbReference>
<dbReference type="PROSITE" id="PS50279">
    <property type="entry name" value="BPTI_KUNITZ_2"/>
    <property type="match status" value="2"/>
</dbReference>
<comment type="subcellular location">
    <subcellularLocation>
        <location evidence="1">Secreted</location>
    </subcellularLocation>
</comment>
<name>L7MBH7_RHIPC</name>
<dbReference type="InterPro" id="IPR002223">
    <property type="entry name" value="Kunitz_BPTI"/>
</dbReference>
<dbReference type="SUPFAM" id="SSF57362">
    <property type="entry name" value="BPTI-like"/>
    <property type="match status" value="2"/>
</dbReference>
<dbReference type="PANTHER" id="PTHR10083:SF376">
    <property type="entry name" value="SERINE PEPTIDASE INHIBITOR, KUNITZ TYPE, 3"/>
    <property type="match status" value="1"/>
</dbReference>
<keyword evidence="2" id="KW-0964">Secreted</keyword>
<dbReference type="EMBL" id="GACK01003822">
    <property type="protein sequence ID" value="JAA61212.1"/>
    <property type="molecule type" value="mRNA"/>
</dbReference>
<keyword evidence="9" id="KW-0812">Transmembrane</keyword>
<dbReference type="PROSITE" id="PS00280">
    <property type="entry name" value="BPTI_KUNITZ_1"/>
    <property type="match status" value="1"/>
</dbReference>
<keyword evidence="9" id="KW-0472">Membrane</keyword>
<dbReference type="InterPro" id="IPR036880">
    <property type="entry name" value="Kunitz_BPTI_sf"/>
</dbReference>
<dbReference type="AlphaFoldDB" id="L7MBH7"/>
<feature type="region of interest" description="Disordered" evidence="8">
    <location>
        <begin position="171"/>
        <end position="191"/>
    </location>
</feature>
<evidence type="ECO:0000256" key="4">
    <source>
        <dbReference type="ARBA" id="ARBA00022900"/>
    </source>
</evidence>
<dbReference type="Pfam" id="PF00014">
    <property type="entry name" value="Kunitz_BPTI"/>
    <property type="match status" value="2"/>
</dbReference>
<protein>
    <submittedName>
        <fullName evidence="11">Putative bilaris</fullName>
    </submittedName>
</protein>
<reference evidence="11" key="1">
    <citation type="submission" date="2012-11" db="EMBL/GenBank/DDBJ databases">
        <authorList>
            <person name="Lucero-Rivera Y.E."/>
            <person name="Tovar-Ramirez D."/>
        </authorList>
    </citation>
    <scope>NUCLEOTIDE SEQUENCE</scope>
    <source>
        <tissue evidence="11">Salivary gland</tissue>
    </source>
</reference>
<feature type="transmembrane region" description="Helical" evidence="9">
    <location>
        <begin position="12"/>
        <end position="37"/>
    </location>
</feature>
<sequence length="191" mass="22003">NHSEGRTKAALQIYTSASFGTVAAFHFLVFLLTFTIYANDIGECSYRYCSIRPSYGSCRGLVRKWYYDPGIQNCKMFFYSGCGGNDNRFSSEGWCQWYCLPRNKMRKNVCSRSPYGEKCYGRTERWYFDKYANTCRQFKNGHCGLVPNRFETCWQCMNRCSDADPNSACRDSSGVKKSQPARTLEISSKNT</sequence>
<evidence type="ECO:0000256" key="8">
    <source>
        <dbReference type="SAM" id="MobiDB-lite"/>
    </source>
</evidence>
<evidence type="ECO:0000256" key="3">
    <source>
        <dbReference type="ARBA" id="ARBA00022690"/>
    </source>
</evidence>
<keyword evidence="9" id="KW-1133">Transmembrane helix</keyword>
<dbReference type="SMART" id="SM00131">
    <property type="entry name" value="KU"/>
    <property type="match status" value="2"/>
</dbReference>
<evidence type="ECO:0000313" key="11">
    <source>
        <dbReference type="EMBL" id="JAA61212.1"/>
    </source>
</evidence>
<reference evidence="11" key="2">
    <citation type="journal article" date="2015" name="J. Proteomics">
        <title>Sexual differences in the sialomes of the zebra tick, Rhipicephalus pulchellus.</title>
        <authorList>
            <person name="Tan A.W."/>
            <person name="Francischetti I.M."/>
            <person name="Slovak M."/>
            <person name="Kini R.M."/>
            <person name="Ribeiro J.M."/>
        </authorList>
    </citation>
    <scope>NUCLEOTIDE SEQUENCE</scope>
    <source>
        <tissue evidence="11">Salivary gland</tissue>
    </source>
</reference>
<dbReference type="PRINTS" id="PR00759">
    <property type="entry name" value="BASICPTASE"/>
</dbReference>
<evidence type="ECO:0000259" key="10">
    <source>
        <dbReference type="PROSITE" id="PS50279"/>
    </source>
</evidence>
<dbReference type="PANTHER" id="PTHR10083">
    <property type="entry name" value="KUNITZ-TYPE PROTEASE INHIBITOR-RELATED"/>
    <property type="match status" value="1"/>
</dbReference>
<keyword evidence="6" id="KW-0800">Toxin</keyword>
<evidence type="ECO:0000256" key="7">
    <source>
        <dbReference type="ARBA" id="ARBA00034146"/>
    </source>
</evidence>
<keyword evidence="5" id="KW-1015">Disulfide bond</keyword>
<keyword evidence="6" id="KW-1199">Hemostasis impairing toxin</keyword>
<dbReference type="GO" id="GO:0005615">
    <property type="term" value="C:extracellular space"/>
    <property type="evidence" value="ECO:0007669"/>
    <property type="project" value="TreeGrafter"/>
</dbReference>